<dbReference type="Proteomes" id="UP000580654">
    <property type="component" value="Unassembled WGS sequence"/>
</dbReference>
<dbReference type="Pfam" id="PF12704">
    <property type="entry name" value="MacB_PCD"/>
    <property type="match status" value="1"/>
</dbReference>
<dbReference type="PANTHER" id="PTHR43738">
    <property type="entry name" value="ABC TRANSPORTER, MEMBRANE PROTEIN"/>
    <property type="match status" value="1"/>
</dbReference>
<feature type="transmembrane region" description="Helical" evidence="7">
    <location>
        <begin position="15"/>
        <end position="32"/>
    </location>
</feature>
<dbReference type="PANTHER" id="PTHR43738:SF1">
    <property type="entry name" value="HEMIN TRANSPORT SYSTEM PERMEASE PROTEIN HRTB-RELATED"/>
    <property type="match status" value="1"/>
</dbReference>
<dbReference type="InterPro" id="IPR005891">
    <property type="entry name" value="DevC"/>
</dbReference>
<accession>A0A840YFN0</accession>
<dbReference type="AlphaFoldDB" id="A0A840YFN0"/>
<organism evidence="10 11">
    <name type="scientific">Muricoccus pecuniae</name>
    <dbReference type="NCBI Taxonomy" id="693023"/>
    <lineage>
        <taxon>Bacteria</taxon>
        <taxon>Pseudomonadati</taxon>
        <taxon>Pseudomonadota</taxon>
        <taxon>Alphaproteobacteria</taxon>
        <taxon>Acetobacterales</taxon>
        <taxon>Roseomonadaceae</taxon>
        <taxon>Muricoccus</taxon>
    </lineage>
</organism>
<dbReference type="Pfam" id="PF02687">
    <property type="entry name" value="FtsX"/>
    <property type="match status" value="1"/>
</dbReference>
<gene>
    <name evidence="10" type="ORF">FHS87_003202</name>
</gene>
<evidence type="ECO:0000259" key="9">
    <source>
        <dbReference type="Pfam" id="PF12704"/>
    </source>
</evidence>
<evidence type="ECO:0000313" key="10">
    <source>
        <dbReference type="EMBL" id="MBB5695147.1"/>
    </source>
</evidence>
<keyword evidence="2" id="KW-0813">Transport</keyword>
<keyword evidence="4 7" id="KW-0812">Transmembrane</keyword>
<dbReference type="EMBL" id="JACIJD010000015">
    <property type="protein sequence ID" value="MBB5695147.1"/>
    <property type="molecule type" value="Genomic_DNA"/>
</dbReference>
<feature type="transmembrane region" description="Helical" evidence="7">
    <location>
        <begin position="44"/>
        <end position="66"/>
    </location>
</feature>
<sequence length="407" mass="43966">MNAIGDLRPALRGALRPPGFLAGLWLAVRLAWRQLRSEKARLASAIAGVMFACVLVFMQLGFRAALFESATTLISAMRADLFLMSPMTLASFRPETIPRARVSQALAVEAVAAAVPVYLAQATFRNPESGRRRTIQLIGFDMEAGVLDLPGLAPIRDALKQPDSFAFDSRSRPEFGPVPRLFAERGPFPAQIGNREMRVVGLVELGSSFGADGNAVLSEVNFRRAVRERPAALVDLAAIRLRPGADPLQAQAALRAVMPPDVAVLTGEELRAHERRYWEEATPIGFIFSFGSLMGLIVGMVIVYQILFSDIAGHLREYATLKAMGYSNTHLAHTVLGSAAILALLGFLPGTLVSSILYGVVADATFLPLAMGVERAGWVFLMIFAMCAAAGLLALRKLRDADPADMF</sequence>
<reference evidence="10 11" key="1">
    <citation type="submission" date="2020-08" db="EMBL/GenBank/DDBJ databases">
        <title>Genomic Encyclopedia of Type Strains, Phase IV (KMG-IV): sequencing the most valuable type-strain genomes for metagenomic binning, comparative biology and taxonomic classification.</title>
        <authorList>
            <person name="Goeker M."/>
        </authorList>
    </citation>
    <scope>NUCLEOTIDE SEQUENCE [LARGE SCALE GENOMIC DNA]</scope>
    <source>
        <strain evidence="10 11">DSM 25622</strain>
    </source>
</reference>
<dbReference type="PIRSF" id="PIRSF031773">
    <property type="entry name" value="DevC"/>
    <property type="match status" value="1"/>
</dbReference>
<protein>
    <submittedName>
        <fullName evidence="10">Putative ABC transport system permease protein</fullName>
    </submittedName>
</protein>
<evidence type="ECO:0000313" key="11">
    <source>
        <dbReference type="Proteomes" id="UP000580654"/>
    </source>
</evidence>
<dbReference type="InterPro" id="IPR003838">
    <property type="entry name" value="ABC3_permease_C"/>
</dbReference>
<feature type="transmembrane region" description="Helical" evidence="7">
    <location>
        <begin position="377"/>
        <end position="395"/>
    </location>
</feature>
<dbReference type="InterPro" id="IPR051125">
    <property type="entry name" value="ABC-4/HrtB_transporter"/>
</dbReference>
<dbReference type="InterPro" id="IPR025857">
    <property type="entry name" value="MacB_PCD"/>
</dbReference>
<keyword evidence="5 7" id="KW-1133">Transmembrane helix</keyword>
<evidence type="ECO:0000256" key="2">
    <source>
        <dbReference type="ARBA" id="ARBA00022448"/>
    </source>
</evidence>
<evidence type="ECO:0000256" key="7">
    <source>
        <dbReference type="SAM" id="Phobius"/>
    </source>
</evidence>
<dbReference type="RefSeq" id="WP_312862019.1">
    <property type="nucleotide sequence ID" value="NZ_JACIJD010000015.1"/>
</dbReference>
<dbReference type="GO" id="GO:0005886">
    <property type="term" value="C:plasma membrane"/>
    <property type="evidence" value="ECO:0007669"/>
    <property type="project" value="UniProtKB-SubCell"/>
</dbReference>
<evidence type="ECO:0000256" key="5">
    <source>
        <dbReference type="ARBA" id="ARBA00022989"/>
    </source>
</evidence>
<feature type="domain" description="MacB-like periplasmic core" evidence="9">
    <location>
        <begin position="45"/>
        <end position="256"/>
    </location>
</feature>
<keyword evidence="3" id="KW-1003">Cell membrane</keyword>
<evidence type="ECO:0000256" key="6">
    <source>
        <dbReference type="ARBA" id="ARBA00023136"/>
    </source>
</evidence>
<evidence type="ECO:0000259" key="8">
    <source>
        <dbReference type="Pfam" id="PF02687"/>
    </source>
</evidence>
<feature type="domain" description="ABC3 transporter permease C-terminal" evidence="8">
    <location>
        <begin position="290"/>
        <end position="402"/>
    </location>
</feature>
<evidence type="ECO:0000256" key="1">
    <source>
        <dbReference type="ARBA" id="ARBA00004651"/>
    </source>
</evidence>
<name>A0A840YFN0_9PROT</name>
<evidence type="ECO:0000256" key="4">
    <source>
        <dbReference type="ARBA" id="ARBA00022692"/>
    </source>
</evidence>
<evidence type="ECO:0000256" key="3">
    <source>
        <dbReference type="ARBA" id="ARBA00022475"/>
    </source>
</evidence>
<comment type="caution">
    <text evidence="10">The sequence shown here is derived from an EMBL/GenBank/DDBJ whole genome shotgun (WGS) entry which is preliminary data.</text>
</comment>
<proteinExistence type="predicted"/>
<keyword evidence="11" id="KW-1185">Reference proteome</keyword>
<comment type="subcellular location">
    <subcellularLocation>
        <location evidence="1">Cell membrane</location>
        <topology evidence="1">Multi-pass membrane protein</topology>
    </subcellularLocation>
</comment>
<dbReference type="NCBIfam" id="TIGR01185">
    <property type="entry name" value="devC"/>
    <property type="match status" value="1"/>
</dbReference>
<feature type="transmembrane region" description="Helical" evidence="7">
    <location>
        <begin position="284"/>
        <end position="307"/>
    </location>
</feature>
<keyword evidence="6 7" id="KW-0472">Membrane</keyword>